<evidence type="ECO:0000256" key="12">
    <source>
        <dbReference type="ARBA" id="ARBA00034003"/>
    </source>
</evidence>
<keyword evidence="4" id="KW-0479">Metal-binding</keyword>
<dbReference type="InterPro" id="IPR036866">
    <property type="entry name" value="RibonucZ/Hydroxyglut_hydro"/>
</dbReference>
<evidence type="ECO:0000256" key="7">
    <source>
        <dbReference type="ARBA" id="ARBA00022840"/>
    </source>
</evidence>
<dbReference type="CDD" id="cd07972">
    <property type="entry name" value="OBF_DNA_ligase_Arch_LigB"/>
    <property type="match status" value="1"/>
</dbReference>
<dbReference type="InterPro" id="IPR012308">
    <property type="entry name" value="DNA_ligase_ATP-dep_N"/>
</dbReference>
<dbReference type="InterPro" id="IPR036599">
    <property type="entry name" value="DNA_ligase_N_sf"/>
</dbReference>
<dbReference type="EC" id="6.5.1.1" evidence="13"/>
<dbReference type="InterPro" id="IPR000977">
    <property type="entry name" value="DNA_ligase_ATP-dep"/>
</dbReference>
<dbReference type="AlphaFoldDB" id="A0A8F9TZ09"/>
<evidence type="ECO:0000256" key="4">
    <source>
        <dbReference type="ARBA" id="ARBA00022723"/>
    </source>
</evidence>
<dbReference type="GO" id="GO:0046872">
    <property type="term" value="F:metal ion binding"/>
    <property type="evidence" value="ECO:0007669"/>
    <property type="project" value="UniProtKB-KW"/>
</dbReference>
<dbReference type="Pfam" id="PF01068">
    <property type="entry name" value="DNA_ligase_A_M"/>
    <property type="match status" value="1"/>
</dbReference>
<dbReference type="GO" id="GO:0071897">
    <property type="term" value="P:DNA biosynthetic process"/>
    <property type="evidence" value="ECO:0007669"/>
    <property type="project" value="InterPro"/>
</dbReference>
<dbReference type="GO" id="GO:0051301">
    <property type="term" value="P:cell division"/>
    <property type="evidence" value="ECO:0007669"/>
    <property type="project" value="UniProtKB-KW"/>
</dbReference>
<dbReference type="GO" id="GO:0005524">
    <property type="term" value="F:ATP binding"/>
    <property type="evidence" value="ECO:0007669"/>
    <property type="project" value="UniProtKB-KW"/>
</dbReference>
<dbReference type="GO" id="GO:0006260">
    <property type="term" value="P:DNA replication"/>
    <property type="evidence" value="ECO:0007669"/>
    <property type="project" value="UniProtKB-KW"/>
</dbReference>
<dbReference type="SUPFAM" id="SSF56281">
    <property type="entry name" value="Metallo-hydrolase/oxidoreductase"/>
    <property type="match status" value="1"/>
</dbReference>
<dbReference type="GO" id="GO:0003910">
    <property type="term" value="F:DNA ligase (ATP) activity"/>
    <property type="evidence" value="ECO:0007669"/>
    <property type="project" value="UniProtKB-EC"/>
</dbReference>
<evidence type="ECO:0000256" key="2">
    <source>
        <dbReference type="ARBA" id="ARBA00022618"/>
    </source>
</evidence>
<dbReference type="GO" id="GO:0006281">
    <property type="term" value="P:DNA repair"/>
    <property type="evidence" value="ECO:0007669"/>
    <property type="project" value="UniProtKB-KW"/>
</dbReference>
<accession>A0A8F9TZ09</accession>
<dbReference type="RefSeq" id="WP_220164874.1">
    <property type="nucleotide sequence ID" value="NZ_CP080507.1"/>
</dbReference>
<evidence type="ECO:0000256" key="15">
    <source>
        <dbReference type="SAM" id="MobiDB-lite"/>
    </source>
</evidence>
<keyword evidence="5 13" id="KW-0547">Nucleotide-binding</keyword>
<dbReference type="PANTHER" id="PTHR45674">
    <property type="entry name" value="DNA LIGASE 1/3 FAMILY MEMBER"/>
    <property type="match status" value="1"/>
</dbReference>
<evidence type="ECO:0000313" key="17">
    <source>
        <dbReference type="EMBL" id="QYM80132.1"/>
    </source>
</evidence>
<comment type="catalytic activity">
    <reaction evidence="12 13">
        <text>ATP + (deoxyribonucleotide)n-3'-hydroxyl + 5'-phospho-(deoxyribonucleotide)m = (deoxyribonucleotide)n+m + AMP + diphosphate.</text>
        <dbReference type="EC" id="6.5.1.1"/>
    </reaction>
</comment>
<dbReference type="Pfam" id="PF04679">
    <property type="entry name" value="DNA_ligase_A_C"/>
    <property type="match status" value="1"/>
</dbReference>
<keyword evidence="6 13" id="KW-0227">DNA damage</keyword>
<dbReference type="PROSITE" id="PS50160">
    <property type="entry name" value="DNA_LIGASE_A3"/>
    <property type="match status" value="1"/>
</dbReference>
<sequence length="955" mass="104252">MAWDVQFRGGVWLPQIDWWLDAHFPAPRSFVSHAHFDHLALHREILCSAVTARLMRNRLPGERIEHILPFGQTEPLTPATTVTLHPAGHIFGSAQSLLVHERHGSLLYTGDFKLRPGRSAERCATPRADVLIMETTFGLPRYVFPPTAQVLADITAFCRNTLDDHETPVLFGYSLGKSQELLSSLADAQLPVMLHPQTLTLTHIYEELGLTFPPFRPFDASAVAGHVVICPPQARGSSFLKKISAPRTAVITGWAIDPGAVYRYQCDAAFPLSDHADYADLLRFVEAVQPQRVLTLHGFAQEFARTLRERGVEAWAIGQSNQLELGLASRRPSSPPFASSTDSPAESPAAAPPTPPLESAPPDRLAHFAATAERIKSAPGKLDKISLLRDYLALLAPTDAAHAAVFFCARPFPQADERVLTLGWSVLKRTILELSGTTEADYRAAYHRFADTGEAAAAILAGHVQPRGVALAQLAEFFAALAAARGPAAKLDLLREFLRGLSPSESKYVVKIITGDLRIGLKEGLVEEAIAASAAESVDAVREANMLSGDIAEVTHAARAHALASIQLRVFHPLQFMLASPEPTAEAVLARFVERAEKGQRVVPDAPSAPPPARPATSSDPALSPVSVWLEEKYDGIRCQLHKQGERVELYSRDLKRITGQFPELAAAAARLPHDFIGDGELLAWRDGRALPFAELQKRLGRKGDDFFLGAEIPVSISFYDLLWLDGRALLKEPLTVRREHLAHVLSAASSSAHPSLLLAPVQFAATALDIEAAFLAARQRGNEGLIAKDPASPYTPGRRGLTWLKLKKAYATLDVVVVGVEYGHGKRRDVLSDYTFAIRDEEHDNQLLTIGKAYSGLTDVEIAALTQHFLAHTLEVLGRYRTVVPDTVLEIAFDTIQRSSRHESGFALRFPRIARIRSDKTPAEIDTLATCRRLATAALFDPARAADPVAPPPS</sequence>
<keyword evidence="10 13" id="KW-0234">DNA repair</keyword>
<dbReference type="Pfam" id="PF07521">
    <property type="entry name" value="RMMBL"/>
    <property type="match status" value="1"/>
</dbReference>
<dbReference type="InterPro" id="IPR012310">
    <property type="entry name" value="DNA_ligase_ATP-dep_cent"/>
</dbReference>
<dbReference type="GO" id="GO:0006310">
    <property type="term" value="P:DNA recombination"/>
    <property type="evidence" value="ECO:0007669"/>
    <property type="project" value="UniProtKB-KW"/>
</dbReference>
<dbReference type="PROSITE" id="PS00697">
    <property type="entry name" value="DNA_LIGASE_A1"/>
    <property type="match status" value="1"/>
</dbReference>
<evidence type="ECO:0000256" key="3">
    <source>
        <dbReference type="ARBA" id="ARBA00022705"/>
    </source>
</evidence>
<evidence type="ECO:0000256" key="10">
    <source>
        <dbReference type="ARBA" id="ARBA00023204"/>
    </source>
</evidence>
<dbReference type="EMBL" id="CP080507">
    <property type="protein sequence ID" value="QYM80132.1"/>
    <property type="molecule type" value="Genomic_DNA"/>
</dbReference>
<dbReference type="SUPFAM" id="SSF117018">
    <property type="entry name" value="ATP-dependent DNA ligase DNA-binding domain"/>
    <property type="match status" value="1"/>
</dbReference>
<feature type="compositionally biased region" description="Low complexity" evidence="15">
    <location>
        <begin position="328"/>
        <end position="349"/>
    </location>
</feature>
<dbReference type="Gene3D" id="2.40.50.140">
    <property type="entry name" value="Nucleic acid-binding proteins"/>
    <property type="match status" value="1"/>
</dbReference>
<evidence type="ECO:0000256" key="11">
    <source>
        <dbReference type="ARBA" id="ARBA00023306"/>
    </source>
</evidence>
<dbReference type="SUPFAM" id="SSF50249">
    <property type="entry name" value="Nucleic acid-binding proteins"/>
    <property type="match status" value="1"/>
</dbReference>
<evidence type="ECO:0000313" key="18">
    <source>
        <dbReference type="Proteomes" id="UP000825051"/>
    </source>
</evidence>
<feature type="compositionally biased region" description="Pro residues" evidence="15">
    <location>
        <begin position="350"/>
        <end position="359"/>
    </location>
</feature>
<evidence type="ECO:0000256" key="8">
    <source>
        <dbReference type="ARBA" id="ARBA00022842"/>
    </source>
</evidence>
<dbReference type="Pfam" id="PF04675">
    <property type="entry name" value="DNA_ligase_A_N"/>
    <property type="match status" value="1"/>
</dbReference>
<name>A0A8F9TZ09_9BACT</name>
<dbReference type="Gene3D" id="3.60.15.10">
    <property type="entry name" value="Ribonuclease Z/Hydroxyacylglutathione hydrolase-like"/>
    <property type="match status" value="1"/>
</dbReference>
<evidence type="ECO:0000256" key="6">
    <source>
        <dbReference type="ARBA" id="ARBA00022763"/>
    </source>
</evidence>
<dbReference type="InterPro" id="IPR011108">
    <property type="entry name" value="RMMBL"/>
</dbReference>
<dbReference type="Gene3D" id="1.10.3260.10">
    <property type="entry name" value="DNA ligase, ATP-dependent, N-terminal domain"/>
    <property type="match status" value="1"/>
</dbReference>
<dbReference type="NCBIfam" id="TIGR00574">
    <property type="entry name" value="dnl1"/>
    <property type="match status" value="1"/>
</dbReference>
<feature type="region of interest" description="Disordered" evidence="15">
    <location>
        <begin position="328"/>
        <end position="362"/>
    </location>
</feature>
<keyword evidence="1 13" id="KW-0436">Ligase</keyword>
<keyword evidence="11" id="KW-0131">Cell cycle</keyword>
<dbReference type="Gene3D" id="3.40.50.12650">
    <property type="match status" value="1"/>
</dbReference>
<feature type="domain" description="ATP-dependent DNA ligase family profile" evidence="16">
    <location>
        <begin position="712"/>
        <end position="841"/>
    </location>
</feature>
<keyword evidence="7 13" id="KW-0067">ATP-binding</keyword>
<dbReference type="InterPro" id="IPR012340">
    <property type="entry name" value="NA-bd_OB-fold"/>
</dbReference>
<evidence type="ECO:0000256" key="1">
    <source>
        <dbReference type="ARBA" id="ARBA00022598"/>
    </source>
</evidence>
<gene>
    <name evidence="17" type="ORF">K0B96_05810</name>
</gene>
<feature type="region of interest" description="Disordered" evidence="15">
    <location>
        <begin position="600"/>
        <end position="622"/>
    </location>
</feature>
<dbReference type="InterPro" id="IPR050191">
    <property type="entry name" value="ATP-dep_DNA_ligase"/>
</dbReference>
<organism evidence="17 18">
    <name type="scientific">Horticoccus luteus</name>
    <dbReference type="NCBI Taxonomy" id="2862869"/>
    <lineage>
        <taxon>Bacteria</taxon>
        <taxon>Pseudomonadati</taxon>
        <taxon>Verrucomicrobiota</taxon>
        <taxon>Opitutia</taxon>
        <taxon>Opitutales</taxon>
        <taxon>Opitutaceae</taxon>
        <taxon>Horticoccus</taxon>
    </lineage>
</organism>
<reference evidence="17" key="1">
    <citation type="submission" date="2021-08" db="EMBL/GenBank/DDBJ databases">
        <title>Genome of a novel bacterium of the phylum Verrucomicrobia, Oleiharenicola sp. KSB-15.</title>
        <authorList>
            <person name="Chung J.-H."/>
            <person name="Ahn J.-H."/>
            <person name="Yoon Y."/>
            <person name="Kim D.-Y."/>
            <person name="An S.-H."/>
            <person name="Park I."/>
            <person name="Yeon J."/>
        </authorList>
    </citation>
    <scope>NUCLEOTIDE SEQUENCE</scope>
    <source>
        <strain evidence="17">KSB-15</strain>
    </source>
</reference>
<dbReference type="Proteomes" id="UP000825051">
    <property type="component" value="Chromosome"/>
</dbReference>
<keyword evidence="3" id="KW-0235">DNA replication</keyword>
<dbReference type="InterPro" id="IPR012309">
    <property type="entry name" value="DNA_ligase_ATP-dep_C"/>
</dbReference>
<comment type="similarity">
    <text evidence="14">Belongs to the ATP-dependent DNA ligase family.</text>
</comment>
<keyword evidence="18" id="KW-1185">Reference proteome</keyword>
<evidence type="ECO:0000256" key="9">
    <source>
        <dbReference type="ARBA" id="ARBA00023172"/>
    </source>
</evidence>
<protein>
    <recommendedName>
        <fullName evidence="13">DNA ligase</fullName>
        <ecNumber evidence="13">6.5.1.1</ecNumber>
    </recommendedName>
</protein>
<dbReference type="InterPro" id="IPR016059">
    <property type="entry name" value="DNA_ligase_ATP-dep_CS"/>
</dbReference>
<dbReference type="PROSITE" id="PS00333">
    <property type="entry name" value="DNA_LIGASE_A2"/>
    <property type="match status" value="1"/>
</dbReference>
<keyword evidence="2" id="KW-0132">Cell division</keyword>
<keyword evidence="8" id="KW-0460">Magnesium</keyword>
<evidence type="ECO:0000256" key="13">
    <source>
        <dbReference type="RuleBase" id="RU000617"/>
    </source>
</evidence>
<dbReference type="KEGG" id="ole:K0B96_05810"/>
<dbReference type="Gene3D" id="3.30.470.30">
    <property type="entry name" value="DNA ligase/mRNA capping enzyme"/>
    <property type="match status" value="1"/>
</dbReference>
<evidence type="ECO:0000259" key="16">
    <source>
        <dbReference type="PROSITE" id="PS50160"/>
    </source>
</evidence>
<dbReference type="SUPFAM" id="SSF56091">
    <property type="entry name" value="DNA ligase/mRNA capping enzyme, catalytic domain"/>
    <property type="match status" value="1"/>
</dbReference>
<dbReference type="GO" id="GO:0003677">
    <property type="term" value="F:DNA binding"/>
    <property type="evidence" value="ECO:0007669"/>
    <property type="project" value="InterPro"/>
</dbReference>
<dbReference type="CDD" id="cd07898">
    <property type="entry name" value="Adenylation_DNA_ligase"/>
    <property type="match status" value="1"/>
</dbReference>
<evidence type="ECO:0000256" key="5">
    <source>
        <dbReference type="ARBA" id="ARBA00022741"/>
    </source>
</evidence>
<dbReference type="PANTHER" id="PTHR45674:SF13">
    <property type="entry name" value="DNA LIGASE-RELATED"/>
    <property type="match status" value="1"/>
</dbReference>
<keyword evidence="9 13" id="KW-0233">DNA recombination</keyword>
<proteinExistence type="inferred from homology"/>
<evidence type="ECO:0000256" key="14">
    <source>
        <dbReference type="RuleBase" id="RU004196"/>
    </source>
</evidence>